<dbReference type="InterPro" id="IPR035386">
    <property type="entry name" value="Arm-DNA-bind_5"/>
</dbReference>
<evidence type="ECO:0000259" key="2">
    <source>
        <dbReference type="PROSITE" id="PS51898"/>
    </source>
</evidence>
<dbReference type="PROSITE" id="PS51898">
    <property type="entry name" value="TYR_RECOMBINASE"/>
    <property type="match status" value="1"/>
</dbReference>
<dbReference type="PANTHER" id="PTHR30349:SF64">
    <property type="entry name" value="PROPHAGE INTEGRASE INTD-RELATED"/>
    <property type="match status" value="1"/>
</dbReference>
<dbReference type="eggNOG" id="COG0582">
    <property type="taxonomic scope" value="Bacteria"/>
</dbReference>
<dbReference type="InterPro" id="IPR050090">
    <property type="entry name" value="Tyrosine_recombinase_XerCD"/>
</dbReference>
<dbReference type="InterPro" id="IPR011010">
    <property type="entry name" value="DNA_brk_join_enz"/>
</dbReference>
<dbReference type="Proteomes" id="UP000004095">
    <property type="component" value="Unassembled WGS sequence"/>
</dbReference>
<feature type="domain" description="Tyr recombinase" evidence="2">
    <location>
        <begin position="228"/>
        <end position="405"/>
    </location>
</feature>
<evidence type="ECO:0000256" key="1">
    <source>
        <dbReference type="ARBA" id="ARBA00023172"/>
    </source>
</evidence>
<organism evidence="3 4">
    <name type="scientific">Microscilla marina ATCC 23134</name>
    <dbReference type="NCBI Taxonomy" id="313606"/>
    <lineage>
        <taxon>Bacteria</taxon>
        <taxon>Pseudomonadati</taxon>
        <taxon>Bacteroidota</taxon>
        <taxon>Cytophagia</taxon>
        <taxon>Cytophagales</taxon>
        <taxon>Microscillaceae</taxon>
        <taxon>Microscilla</taxon>
    </lineage>
</organism>
<reference evidence="3 4" key="1">
    <citation type="submission" date="2007-01" db="EMBL/GenBank/DDBJ databases">
        <authorList>
            <person name="Haygood M."/>
            <person name="Podell S."/>
            <person name="Anderson C."/>
            <person name="Hopkinson B."/>
            <person name="Roe K."/>
            <person name="Barbeau K."/>
            <person name="Gaasterland T."/>
            <person name="Ferriera S."/>
            <person name="Johnson J."/>
            <person name="Kravitz S."/>
            <person name="Beeson K."/>
            <person name="Sutton G."/>
            <person name="Rogers Y.-H."/>
            <person name="Friedman R."/>
            <person name="Frazier M."/>
            <person name="Venter J.C."/>
        </authorList>
    </citation>
    <scope>NUCLEOTIDE SEQUENCE [LARGE SCALE GENOMIC DNA]</scope>
    <source>
        <strain evidence="3 4">ATCC 23134</strain>
    </source>
</reference>
<gene>
    <name evidence="3" type="ORF">M23134_06395</name>
</gene>
<protein>
    <submittedName>
        <fullName evidence="3">Transposase, putative</fullName>
    </submittedName>
</protein>
<proteinExistence type="predicted"/>
<keyword evidence="4" id="KW-1185">Reference proteome</keyword>
<dbReference type="PANTHER" id="PTHR30349">
    <property type="entry name" value="PHAGE INTEGRASE-RELATED"/>
    <property type="match status" value="1"/>
</dbReference>
<dbReference type="Pfam" id="PF17293">
    <property type="entry name" value="Arm-DNA-bind_5"/>
    <property type="match status" value="1"/>
</dbReference>
<name>A1ZU75_MICM2</name>
<dbReference type="AlphaFoldDB" id="A1ZU75"/>
<dbReference type="GO" id="GO:0006310">
    <property type="term" value="P:DNA recombination"/>
    <property type="evidence" value="ECO:0007669"/>
    <property type="project" value="UniProtKB-KW"/>
</dbReference>
<keyword evidence="1" id="KW-0233">DNA recombination</keyword>
<accession>A1ZU75</accession>
<dbReference type="Gene3D" id="1.10.443.10">
    <property type="entry name" value="Intergrase catalytic core"/>
    <property type="match status" value="1"/>
</dbReference>
<dbReference type="Pfam" id="PF00589">
    <property type="entry name" value="Phage_integrase"/>
    <property type="match status" value="1"/>
</dbReference>
<dbReference type="EMBL" id="AAWS01000039">
    <property type="protein sequence ID" value="EAY26046.1"/>
    <property type="molecule type" value="Genomic_DNA"/>
</dbReference>
<dbReference type="OrthoDB" id="1098628at2"/>
<dbReference type="SUPFAM" id="SSF56349">
    <property type="entry name" value="DNA breaking-rejoining enzymes"/>
    <property type="match status" value="1"/>
</dbReference>
<dbReference type="CDD" id="cd01185">
    <property type="entry name" value="INTN1_C_like"/>
    <property type="match status" value="1"/>
</dbReference>
<comment type="caution">
    <text evidence="3">The sequence shown here is derived from an EMBL/GenBank/DDBJ whole genome shotgun (WGS) entry which is preliminary data.</text>
</comment>
<evidence type="ECO:0000313" key="4">
    <source>
        <dbReference type="Proteomes" id="UP000004095"/>
    </source>
</evidence>
<dbReference type="InterPro" id="IPR002104">
    <property type="entry name" value="Integrase_catalytic"/>
</dbReference>
<dbReference type="InterPro" id="IPR013762">
    <property type="entry name" value="Integrase-like_cat_sf"/>
</dbReference>
<dbReference type="GO" id="GO:0015074">
    <property type="term" value="P:DNA integration"/>
    <property type="evidence" value="ECO:0007669"/>
    <property type="project" value="InterPro"/>
</dbReference>
<evidence type="ECO:0000313" key="3">
    <source>
        <dbReference type="EMBL" id="EAY26046.1"/>
    </source>
</evidence>
<dbReference type="GO" id="GO:0003677">
    <property type="term" value="F:DNA binding"/>
    <property type="evidence" value="ECO:0007669"/>
    <property type="project" value="InterPro"/>
</dbReference>
<sequence>MIKTMSFSILFYLRKDIPDSQGNLRIDLRISTSKKDRTSISTGIKIKPEQWLVPKKHASNGMTLHIKGSTSKIKALNERLSIIETKLQNRYNELLKIGAHITARSLKEVLISNNGEITLMSISETLINNIIAKSTKETTTYRARRIQEFLQDEYGIKDLPISGLLTQEYRGMGKKLNDWCLYRKKYSNDVARLTLVLLKNIATEAVDLGVIEHNPINYNFKAIKEHKEQKESLILQEVLKIEKHVIDSKSALYRVRDCFLFQCFTGLAYIDTYNLNGDDLLVGVDKRNWIVKKRQKTKVVAKVPIIKSAQDILDRYAHNIGKYDGRLLPVYASNSAYNKYIKKLMKEVGIDKKISSHSARFTFAEILRTSGAALDNIKDVLGHSEKKMTEHYAKMTDSTISSELDKLDKSLEASR</sequence>